<name>A0ABR3A7A6_9AGAR</name>
<proteinExistence type="predicted"/>
<protein>
    <submittedName>
        <fullName evidence="2">Uncharacterized protein</fullName>
    </submittedName>
</protein>
<evidence type="ECO:0000256" key="1">
    <source>
        <dbReference type="SAM" id="MobiDB-lite"/>
    </source>
</evidence>
<sequence>MYAGTAATTAYPAPVVPGPIGQPAPVIDQRYSPLGGVSPLPGQVGLPGANPPMMQTATSVPGQYLGPPGAGMGYPGTAVAQAPIGGYQAGYPNAGGYGYGGAYGQTGGYGGGYGGYGGYGNSLMPHQQPNPNHVIVIDNGRRRHRSHSHGRHHHRHHKHRSRHSRSGSRHSDDLKDELRHVAADVVEGALHSRRGHHGYGPGYDDRYGGMPPSRDYYGHHHHGGMRRTRSYESMY</sequence>
<dbReference type="EMBL" id="JBBXMP010000013">
    <property type="protein sequence ID" value="KAL0069247.1"/>
    <property type="molecule type" value="Genomic_DNA"/>
</dbReference>
<feature type="compositionally biased region" description="Basic residues" evidence="1">
    <location>
        <begin position="142"/>
        <end position="168"/>
    </location>
</feature>
<evidence type="ECO:0000313" key="3">
    <source>
        <dbReference type="Proteomes" id="UP001437256"/>
    </source>
</evidence>
<evidence type="ECO:0000313" key="2">
    <source>
        <dbReference type="EMBL" id="KAL0069247.1"/>
    </source>
</evidence>
<reference evidence="2 3" key="1">
    <citation type="submission" date="2024-05" db="EMBL/GenBank/DDBJ databases">
        <title>A draft genome resource for the thread blight pathogen Marasmius tenuissimus strain MS-2.</title>
        <authorList>
            <person name="Yulfo-Soto G.E."/>
            <person name="Baruah I.K."/>
            <person name="Amoako-Attah I."/>
            <person name="Bukari Y."/>
            <person name="Meinhardt L.W."/>
            <person name="Bailey B.A."/>
            <person name="Cohen S.P."/>
        </authorList>
    </citation>
    <scope>NUCLEOTIDE SEQUENCE [LARGE SCALE GENOMIC DNA]</scope>
    <source>
        <strain evidence="2 3">MS-2</strain>
    </source>
</reference>
<feature type="region of interest" description="Disordered" evidence="1">
    <location>
        <begin position="142"/>
        <end position="173"/>
    </location>
</feature>
<comment type="caution">
    <text evidence="2">The sequence shown here is derived from an EMBL/GenBank/DDBJ whole genome shotgun (WGS) entry which is preliminary data.</text>
</comment>
<gene>
    <name evidence="2" type="ORF">AAF712_003611</name>
</gene>
<organism evidence="2 3">
    <name type="scientific">Marasmius tenuissimus</name>
    <dbReference type="NCBI Taxonomy" id="585030"/>
    <lineage>
        <taxon>Eukaryota</taxon>
        <taxon>Fungi</taxon>
        <taxon>Dikarya</taxon>
        <taxon>Basidiomycota</taxon>
        <taxon>Agaricomycotina</taxon>
        <taxon>Agaricomycetes</taxon>
        <taxon>Agaricomycetidae</taxon>
        <taxon>Agaricales</taxon>
        <taxon>Marasmiineae</taxon>
        <taxon>Marasmiaceae</taxon>
        <taxon>Marasmius</taxon>
    </lineage>
</organism>
<accession>A0ABR3A7A6</accession>
<dbReference type="Proteomes" id="UP001437256">
    <property type="component" value="Unassembled WGS sequence"/>
</dbReference>
<keyword evidence="3" id="KW-1185">Reference proteome</keyword>